<sequence>MNRRRIGKTGVHVTDVAFGCSAIGNLYRIVSEQDVSNVLQFAWDSGIRYFDTAPHYGRGRSELRLGRFLKGRDRQSFVLSTKVGRLLWPGESLEQADGFIAPLAMTVRYDYSGDGIEAAFEQSCERLGTSYIDILYVHDIGRLTHGASHEVHMADLLGTGIDRLQQLKQAGRIGAFGLGVNENEACLEVMAAAELDVILLAGRLTLLDRSAEEALVARCRKSNTSLVLGGIFNSGILATGPVPGAVFDYEPATPQMLEKAGLLQSRAESFGVPLATAALRYAMTHPAVTSVLLGTAQARSLTRNLEAIHAQWPVGGEAIFNPLG</sequence>
<evidence type="ECO:0000313" key="2">
    <source>
        <dbReference type="EMBL" id="PIO41815.1"/>
    </source>
</evidence>
<dbReference type="Gene3D" id="3.20.20.100">
    <property type="entry name" value="NADP-dependent oxidoreductase domain"/>
    <property type="match status" value="1"/>
</dbReference>
<organism evidence="2 3">
    <name type="scientific">Phyllobacterium zundukense</name>
    <dbReference type="NCBI Taxonomy" id="1867719"/>
    <lineage>
        <taxon>Bacteria</taxon>
        <taxon>Pseudomonadati</taxon>
        <taxon>Pseudomonadota</taxon>
        <taxon>Alphaproteobacteria</taxon>
        <taxon>Hyphomicrobiales</taxon>
        <taxon>Phyllobacteriaceae</taxon>
        <taxon>Phyllobacterium</taxon>
    </lineage>
</organism>
<comment type="caution">
    <text evidence="2">The sequence shown here is derived from an EMBL/GenBank/DDBJ whole genome shotgun (WGS) entry which is preliminary data.</text>
</comment>
<dbReference type="EMBL" id="MZMT01000055">
    <property type="protein sequence ID" value="PIO41815.1"/>
    <property type="molecule type" value="Genomic_DNA"/>
</dbReference>
<dbReference type="InterPro" id="IPR036812">
    <property type="entry name" value="NAD(P)_OxRdtase_dom_sf"/>
</dbReference>
<evidence type="ECO:0000259" key="1">
    <source>
        <dbReference type="Pfam" id="PF00248"/>
    </source>
</evidence>
<dbReference type="Proteomes" id="UP000232163">
    <property type="component" value="Unassembled WGS sequence"/>
</dbReference>
<dbReference type="KEGG" id="pht:BLM14_20435"/>
<gene>
    <name evidence="2" type="ORF">B5P45_26740</name>
</gene>
<proteinExistence type="predicted"/>
<name>A0A2N9VQP7_9HYPH</name>
<dbReference type="AlphaFoldDB" id="A0A2N9VQP7"/>
<dbReference type="PANTHER" id="PTHR42686">
    <property type="entry name" value="GH17980P-RELATED"/>
    <property type="match status" value="1"/>
</dbReference>
<protein>
    <submittedName>
        <fullName evidence="2">Pyridoxal 4-dehydrogenase</fullName>
    </submittedName>
</protein>
<reference evidence="3" key="1">
    <citation type="journal article" date="2017" name="Int J Environ Stud">
        <title>Does the Miocene-Pliocene relict legume Oxytropis triphylla form nitrogen-fixing nodules with a combination of bacterial strains?</title>
        <authorList>
            <person name="Safronova V."/>
            <person name="Belimov A."/>
            <person name="Sazanova A."/>
            <person name="Kuznetsova I."/>
            <person name="Popova J."/>
            <person name="Andronov E."/>
            <person name="Verkhozina A."/>
            <person name="Tikhonovich I."/>
        </authorList>
    </citation>
    <scope>NUCLEOTIDE SEQUENCE [LARGE SCALE GENOMIC DNA]</scope>
    <source>
        <strain evidence="3">Tri-38</strain>
    </source>
</reference>
<dbReference type="OrthoDB" id="9768851at2"/>
<dbReference type="GO" id="GO:0016491">
    <property type="term" value="F:oxidoreductase activity"/>
    <property type="evidence" value="ECO:0007669"/>
    <property type="project" value="InterPro"/>
</dbReference>
<dbReference type="Pfam" id="PF00248">
    <property type="entry name" value="Aldo_ket_red"/>
    <property type="match status" value="1"/>
</dbReference>
<keyword evidence="3" id="KW-1185">Reference proteome</keyword>
<feature type="domain" description="NADP-dependent oxidoreductase" evidence="1">
    <location>
        <begin position="16"/>
        <end position="310"/>
    </location>
</feature>
<dbReference type="SUPFAM" id="SSF51430">
    <property type="entry name" value="NAD(P)-linked oxidoreductase"/>
    <property type="match status" value="1"/>
</dbReference>
<dbReference type="InterPro" id="IPR020471">
    <property type="entry name" value="AKR"/>
</dbReference>
<dbReference type="GO" id="GO:0005829">
    <property type="term" value="C:cytosol"/>
    <property type="evidence" value="ECO:0007669"/>
    <property type="project" value="TreeGrafter"/>
</dbReference>
<accession>A0A2N9VQP7</accession>
<dbReference type="RefSeq" id="WP_100001799.1">
    <property type="nucleotide sequence ID" value="NZ_CP017941.1"/>
</dbReference>
<evidence type="ECO:0000313" key="3">
    <source>
        <dbReference type="Proteomes" id="UP000232163"/>
    </source>
</evidence>
<dbReference type="InterPro" id="IPR023210">
    <property type="entry name" value="NADP_OxRdtase_dom"/>
</dbReference>
<dbReference type="PANTHER" id="PTHR42686:SF1">
    <property type="entry name" value="GH17980P-RELATED"/>
    <property type="match status" value="1"/>
</dbReference>